<dbReference type="AlphaFoldDB" id="A0A2S3UY56"/>
<comment type="caution">
    <text evidence="2">The sequence shown here is derived from an EMBL/GenBank/DDBJ whole genome shotgun (WGS) entry which is preliminary data.</text>
</comment>
<keyword evidence="3" id="KW-1185">Reference proteome</keyword>
<accession>A0A2S3UY56</accession>
<feature type="signal peptide" evidence="1">
    <location>
        <begin position="1"/>
        <end position="32"/>
    </location>
</feature>
<name>A0A2S3UY56_9HYPH</name>
<evidence type="ECO:0000313" key="3">
    <source>
        <dbReference type="Proteomes" id="UP000236959"/>
    </source>
</evidence>
<dbReference type="SUPFAM" id="SSF53850">
    <property type="entry name" value="Periplasmic binding protein-like II"/>
    <property type="match status" value="1"/>
</dbReference>
<organism evidence="2 3">
    <name type="scientific">Roseibium marinum</name>
    <dbReference type="NCBI Taxonomy" id="281252"/>
    <lineage>
        <taxon>Bacteria</taxon>
        <taxon>Pseudomonadati</taxon>
        <taxon>Pseudomonadota</taxon>
        <taxon>Alphaproteobacteria</taxon>
        <taxon>Hyphomicrobiales</taxon>
        <taxon>Stappiaceae</taxon>
        <taxon>Roseibium</taxon>
    </lineage>
</organism>
<gene>
    <name evidence="2" type="ORF">CLV41_10261</name>
</gene>
<proteinExistence type="predicted"/>
<dbReference type="PROSITE" id="PS51257">
    <property type="entry name" value="PROKAR_LIPOPROTEIN"/>
    <property type="match status" value="1"/>
</dbReference>
<dbReference type="OrthoDB" id="7674963at2"/>
<dbReference type="PANTHER" id="PTHR38834">
    <property type="entry name" value="PERIPLASMIC SUBSTRATE BINDING PROTEIN FAMILY 3"/>
    <property type="match status" value="1"/>
</dbReference>
<dbReference type="Gene3D" id="3.40.190.10">
    <property type="entry name" value="Periplasmic binding protein-like II"/>
    <property type="match status" value="2"/>
</dbReference>
<dbReference type="PANTHER" id="PTHR38834:SF3">
    <property type="entry name" value="SOLUTE-BINDING PROTEIN FAMILY 3_N-TERMINAL DOMAIN-CONTAINING PROTEIN"/>
    <property type="match status" value="1"/>
</dbReference>
<dbReference type="Proteomes" id="UP000236959">
    <property type="component" value="Unassembled WGS sequence"/>
</dbReference>
<protein>
    <submittedName>
        <fullName evidence="2">Polar amino acid transport system substrate-binding protein</fullName>
    </submittedName>
</protein>
<evidence type="ECO:0000256" key="1">
    <source>
        <dbReference type="SAM" id="SignalP"/>
    </source>
</evidence>
<keyword evidence="1" id="KW-0732">Signal</keyword>
<reference evidence="2 3" key="1">
    <citation type="submission" date="2018-01" db="EMBL/GenBank/DDBJ databases">
        <title>Genomic Encyclopedia of Archaeal and Bacterial Type Strains, Phase II (KMG-II): from individual species to whole genera.</title>
        <authorList>
            <person name="Goeker M."/>
        </authorList>
    </citation>
    <scope>NUCLEOTIDE SEQUENCE [LARGE SCALE GENOMIC DNA]</scope>
    <source>
        <strain evidence="2 3">DSM 17023</strain>
    </source>
</reference>
<sequence>MAPYLRQLKPGLWIFASALISACLWHSPQVKAASRQIHIVTQDFAPLQWDNNGKPDGYVADFMLAVVDRVRERLPVSVGSFDFLPWKRAMLTAQLEPNVLFFSLSRTQEREDKFEWLGEVSPYGQYFYQLESRPAIAVDRIEDLMSLKLRIGVQDGGNLHSYLEQLGFGGNGNLVPITDYHQGIEMLYLGRLDLVPLTAFLAEASACRMGYDGALLKPVVFIEALAQPLWAVFSKESDPELVEAFRQEMAVLRENGFFDKTFAEIRDSWQKLACGR</sequence>
<dbReference type="EMBL" id="PPCN01000002">
    <property type="protein sequence ID" value="POF32658.1"/>
    <property type="molecule type" value="Genomic_DNA"/>
</dbReference>
<evidence type="ECO:0000313" key="2">
    <source>
        <dbReference type="EMBL" id="POF32658.1"/>
    </source>
</evidence>
<feature type="chain" id="PRO_5015553254" evidence="1">
    <location>
        <begin position="33"/>
        <end position="276"/>
    </location>
</feature>